<accession>A0A6J6IPC9</accession>
<proteinExistence type="predicted"/>
<dbReference type="EMBL" id="CAEZVH010000062">
    <property type="protein sequence ID" value="CAB4626400.1"/>
    <property type="molecule type" value="Genomic_DNA"/>
</dbReference>
<gene>
    <name evidence="1" type="ORF">UFOPK1951_00616</name>
</gene>
<reference evidence="1" key="1">
    <citation type="submission" date="2020-05" db="EMBL/GenBank/DDBJ databases">
        <authorList>
            <person name="Chiriac C."/>
            <person name="Salcher M."/>
            <person name="Ghai R."/>
            <person name="Kavagutti S V."/>
        </authorList>
    </citation>
    <scope>NUCLEOTIDE SEQUENCE</scope>
</reference>
<protein>
    <submittedName>
        <fullName evidence="1">Unannotated protein</fullName>
    </submittedName>
</protein>
<sequence>MRVADVTPSEAAMIELEASAERTQWWQDRVRKTWSAGADEIISEMGWHW</sequence>
<evidence type="ECO:0000313" key="1">
    <source>
        <dbReference type="EMBL" id="CAB4626400.1"/>
    </source>
</evidence>
<name>A0A6J6IPC9_9ZZZZ</name>
<dbReference type="AlphaFoldDB" id="A0A6J6IPC9"/>
<organism evidence="1">
    <name type="scientific">freshwater metagenome</name>
    <dbReference type="NCBI Taxonomy" id="449393"/>
    <lineage>
        <taxon>unclassified sequences</taxon>
        <taxon>metagenomes</taxon>
        <taxon>ecological metagenomes</taxon>
    </lineage>
</organism>